<dbReference type="Proteomes" id="UP000230821">
    <property type="component" value="Unassembled WGS sequence"/>
</dbReference>
<gene>
    <name evidence="1" type="ORF">CSA56_16500</name>
</gene>
<organism evidence="1 2">
    <name type="scientific">candidate division KSB3 bacterium</name>
    <dbReference type="NCBI Taxonomy" id="2044937"/>
    <lineage>
        <taxon>Bacteria</taxon>
        <taxon>candidate division KSB3</taxon>
    </lineage>
</organism>
<sequence>MNIEILEVAQTELMDVVRRKKNLSKGLRLYKRVLQLVLFDSSERRRIFRRDCDYLQETGSLTKRRQGYSYHCKMPPKAKSMSIVLLPT</sequence>
<protein>
    <submittedName>
        <fullName evidence="1">Uncharacterized protein</fullName>
    </submittedName>
</protein>
<evidence type="ECO:0000313" key="1">
    <source>
        <dbReference type="EMBL" id="PIE32067.1"/>
    </source>
</evidence>
<accession>A0A2G6K8R1</accession>
<reference evidence="1 2" key="1">
    <citation type="submission" date="2017-10" db="EMBL/GenBank/DDBJ databases">
        <title>Novel microbial diversity and functional potential in the marine mammal oral microbiome.</title>
        <authorList>
            <person name="Dudek N.K."/>
            <person name="Sun C.L."/>
            <person name="Burstein D."/>
            <person name="Kantor R.S."/>
            <person name="Aliaga Goltsman D.S."/>
            <person name="Bik E.M."/>
            <person name="Thomas B.C."/>
            <person name="Banfield J.F."/>
            <person name="Relman D.A."/>
        </authorList>
    </citation>
    <scope>NUCLEOTIDE SEQUENCE [LARGE SCALE GENOMIC DNA]</scope>
    <source>
        <strain evidence="1">DOLJORAL78_47_16</strain>
    </source>
</reference>
<proteinExistence type="predicted"/>
<evidence type="ECO:0000313" key="2">
    <source>
        <dbReference type="Proteomes" id="UP000230821"/>
    </source>
</evidence>
<comment type="caution">
    <text evidence="1">The sequence shown here is derived from an EMBL/GenBank/DDBJ whole genome shotgun (WGS) entry which is preliminary data.</text>
</comment>
<name>A0A2G6K8R1_9BACT</name>
<dbReference type="EMBL" id="PDSK01000118">
    <property type="protein sequence ID" value="PIE32067.1"/>
    <property type="molecule type" value="Genomic_DNA"/>
</dbReference>
<dbReference type="AlphaFoldDB" id="A0A2G6K8R1"/>